<dbReference type="SUPFAM" id="SSF54106">
    <property type="entry name" value="LysM domain"/>
    <property type="match status" value="1"/>
</dbReference>
<dbReference type="PANTHER" id="PTHR33734">
    <property type="entry name" value="LYSM DOMAIN-CONTAINING GPI-ANCHORED PROTEIN 2"/>
    <property type="match status" value="1"/>
</dbReference>
<dbReference type="Pfam" id="PF01476">
    <property type="entry name" value="LysM"/>
    <property type="match status" value="1"/>
</dbReference>
<dbReference type="Gene3D" id="3.10.350.10">
    <property type="entry name" value="LysM domain"/>
    <property type="match status" value="1"/>
</dbReference>
<keyword evidence="3" id="KW-1185">Reference proteome</keyword>
<dbReference type="CDD" id="cd00118">
    <property type="entry name" value="LysM"/>
    <property type="match status" value="1"/>
</dbReference>
<dbReference type="SUPFAM" id="SSF53955">
    <property type="entry name" value="Lysozyme-like"/>
    <property type="match status" value="1"/>
</dbReference>
<dbReference type="InterPro" id="IPR018392">
    <property type="entry name" value="LysM"/>
</dbReference>
<dbReference type="GO" id="GO:0008932">
    <property type="term" value="F:lytic endotransglycosylase activity"/>
    <property type="evidence" value="ECO:0007669"/>
    <property type="project" value="TreeGrafter"/>
</dbReference>
<sequence>MADQADYTVQPGDTLSGIAAKNNTTVSQLVGLNKIDNPRLIYPGQQLKLKATDTGAQVDDSEKFFSELWIRVSDANDKPIPNLKTTVVTASGEHEHVTNKNGDIPAIHTLTPDEKVHVYVFKLDGGKKKVAELKPPSGTHQAIVRSPKVKVNIPLRVHEGGADHQPSAPLPLPPAEIQHNRDTAGNPVVNVGVECPNSNNLRLGANIKYRDYILKAAERSRIMPQGVAALIEAEAGKMPPIHEQVPVISKKTGKPVIDKHGKPVMRTIRKPNPEWNPSIVNSIGAAGLTQFLPAAWKEVAHYPDSVLHQRCTELAAQQGVHHLSESQILHLRLNAELSIITAADYAAHNIQVFGNAGFHVDAITGPNRAKLGYFLHHEGTYGATRIVRRTLDADTAYDLLCTQLKSSGSDGTAEADAYMAANNVHGAAAYRKWIFDYVDKKINPKYFACDPSKIEEPILMDKIESMLL</sequence>
<name>A0A1H1I4L3_9BURK</name>
<dbReference type="SMART" id="SM00257">
    <property type="entry name" value="LysM"/>
    <property type="match status" value="1"/>
</dbReference>
<dbReference type="PANTHER" id="PTHR33734:SF22">
    <property type="entry name" value="MEMBRANE-BOUND LYTIC MUREIN TRANSGLYCOSYLASE D"/>
    <property type="match status" value="1"/>
</dbReference>
<accession>A0A1H1I4L3</accession>
<dbReference type="EMBL" id="FNKP01000002">
    <property type="protein sequence ID" value="SDR32308.1"/>
    <property type="molecule type" value="Genomic_DNA"/>
</dbReference>
<organism evidence="2 3">
    <name type="scientific">Paraburkholderia fungorum</name>
    <dbReference type="NCBI Taxonomy" id="134537"/>
    <lineage>
        <taxon>Bacteria</taxon>
        <taxon>Pseudomonadati</taxon>
        <taxon>Pseudomonadota</taxon>
        <taxon>Betaproteobacteria</taxon>
        <taxon>Burkholderiales</taxon>
        <taxon>Burkholderiaceae</taxon>
        <taxon>Paraburkholderia</taxon>
    </lineage>
</organism>
<dbReference type="PROSITE" id="PS51782">
    <property type="entry name" value="LYSM"/>
    <property type="match status" value="1"/>
</dbReference>
<dbReference type="Gene3D" id="1.10.530.10">
    <property type="match status" value="1"/>
</dbReference>
<feature type="domain" description="LysM" evidence="1">
    <location>
        <begin position="5"/>
        <end position="49"/>
    </location>
</feature>
<proteinExistence type="predicted"/>
<dbReference type="InterPro" id="IPR023346">
    <property type="entry name" value="Lysozyme-like_dom_sf"/>
</dbReference>
<dbReference type="AlphaFoldDB" id="A0A1H1I4L3"/>
<evidence type="ECO:0000313" key="2">
    <source>
        <dbReference type="EMBL" id="SDR32308.1"/>
    </source>
</evidence>
<evidence type="ECO:0000313" key="3">
    <source>
        <dbReference type="Proteomes" id="UP000183487"/>
    </source>
</evidence>
<evidence type="ECO:0000259" key="1">
    <source>
        <dbReference type="PROSITE" id="PS51782"/>
    </source>
</evidence>
<gene>
    <name evidence="2" type="ORF">SAMN05443245_4620</name>
</gene>
<dbReference type="InterPro" id="IPR036779">
    <property type="entry name" value="LysM_dom_sf"/>
</dbReference>
<dbReference type="RefSeq" id="WP_074768950.1">
    <property type="nucleotide sequence ID" value="NZ_FNKP01000002.1"/>
</dbReference>
<reference evidence="3" key="1">
    <citation type="submission" date="2016-10" db="EMBL/GenBank/DDBJ databases">
        <authorList>
            <person name="Varghese N."/>
        </authorList>
    </citation>
    <scope>NUCLEOTIDE SEQUENCE [LARGE SCALE GENOMIC DNA]</scope>
    <source>
        <strain evidence="3">GAS106B</strain>
    </source>
</reference>
<dbReference type="Proteomes" id="UP000183487">
    <property type="component" value="Unassembled WGS sequence"/>
</dbReference>
<protein>
    <submittedName>
        <fullName evidence="2">LysM domain-containing protein</fullName>
    </submittedName>
</protein>